<name>A0A915EA60_9BILA</name>
<evidence type="ECO:0000313" key="3">
    <source>
        <dbReference type="WBParaSite" id="jg3988"/>
    </source>
</evidence>
<keyword evidence="1" id="KW-0472">Membrane</keyword>
<keyword evidence="1" id="KW-1133">Transmembrane helix</keyword>
<feature type="transmembrane region" description="Helical" evidence="1">
    <location>
        <begin position="6"/>
        <end position="26"/>
    </location>
</feature>
<dbReference type="Proteomes" id="UP000887574">
    <property type="component" value="Unplaced"/>
</dbReference>
<keyword evidence="2" id="KW-1185">Reference proteome</keyword>
<dbReference type="AlphaFoldDB" id="A0A915EA60"/>
<accession>A0A915EA60</accession>
<protein>
    <submittedName>
        <fullName evidence="3">Uncharacterized protein</fullName>
    </submittedName>
</protein>
<feature type="transmembrane region" description="Helical" evidence="1">
    <location>
        <begin position="38"/>
        <end position="63"/>
    </location>
</feature>
<evidence type="ECO:0000256" key="1">
    <source>
        <dbReference type="SAM" id="Phobius"/>
    </source>
</evidence>
<keyword evidence="1" id="KW-0812">Transmembrane</keyword>
<evidence type="ECO:0000313" key="2">
    <source>
        <dbReference type="Proteomes" id="UP000887574"/>
    </source>
</evidence>
<sequence length="73" mass="8556">MVTMRLILPLDVSYAILFFTYVAFGAYLRGMKTQISPLLFFTAYDLNNCLLMIHSLASCLFYWRFTNDNNKKD</sequence>
<dbReference type="WBParaSite" id="jg3988">
    <property type="protein sequence ID" value="jg3988"/>
    <property type="gene ID" value="jg3988"/>
</dbReference>
<organism evidence="2 3">
    <name type="scientific">Ditylenchus dipsaci</name>
    <dbReference type="NCBI Taxonomy" id="166011"/>
    <lineage>
        <taxon>Eukaryota</taxon>
        <taxon>Metazoa</taxon>
        <taxon>Ecdysozoa</taxon>
        <taxon>Nematoda</taxon>
        <taxon>Chromadorea</taxon>
        <taxon>Rhabditida</taxon>
        <taxon>Tylenchina</taxon>
        <taxon>Tylenchomorpha</taxon>
        <taxon>Sphaerularioidea</taxon>
        <taxon>Anguinidae</taxon>
        <taxon>Anguininae</taxon>
        <taxon>Ditylenchus</taxon>
    </lineage>
</organism>
<proteinExistence type="predicted"/>
<reference evidence="3" key="1">
    <citation type="submission" date="2022-11" db="UniProtKB">
        <authorList>
            <consortium name="WormBaseParasite"/>
        </authorList>
    </citation>
    <scope>IDENTIFICATION</scope>
</reference>